<dbReference type="InterPro" id="IPR014729">
    <property type="entry name" value="Rossmann-like_a/b/a_fold"/>
</dbReference>
<evidence type="ECO:0000313" key="3">
    <source>
        <dbReference type="EMBL" id="MBB6550157.1"/>
    </source>
</evidence>
<comment type="caution">
    <text evidence="3">The sequence shown here is derived from an EMBL/GenBank/DDBJ whole genome shotgun (WGS) entry which is preliminary data.</text>
</comment>
<dbReference type="SUPFAM" id="SSF52402">
    <property type="entry name" value="Adenine nucleotide alpha hydrolases-like"/>
    <property type="match status" value="1"/>
</dbReference>
<organism evidence="3 4">
    <name type="scientific">Nonomuraea rubra</name>
    <dbReference type="NCBI Taxonomy" id="46180"/>
    <lineage>
        <taxon>Bacteria</taxon>
        <taxon>Bacillati</taxon>
        <taxon>Actinomycetota</taxon>
        <taxon>Actinomycetes</taxon>
        <taxon>Streptosporangiales</taxon>
        <taxon>Streptosporangiaceae</taxon>
        <taxon>Nonomuraea</taxon>
    </lineage>
</organism>
<sequence>MRTADQASLLVVGSHHHSEVSALMKGSVSQTALHQAACPAAIISLHP</sequence>
<dbReference type="Proteomes" id="UP000565579">
    <property type="component" value="Unassembled WGS sequence"/>
</dbReference>
<dbReference type="AlphaFoldDB" id="A0A7X0TZX4"/>
<reference evidence="3 4" key="1">
    <citation type="submission" date="2020-08" db="EMBL/GenBank/DDBJ databases">
        <title>Sequencing the genomes of 1000 actinobacteria strains.</title>
        <authorList>
            <person name="Klenk H.-P."/>
        </authorList>
    </citation>
    <scope>NUCLEOTIDE SEQUENCE [LARGE SCALE GENOMIC DNA]</scope>
    <source>
        <strain evidence="3 4">DSM 43768</strain>
    </source>
</reference>
<feature type="domain" description="UspA" evidence="2">
    <location>
        <begin position="4"/>
        <end position="43"/>
    </location>
</feature>
<evidence type="ECO:0000256" key="1">
    <source>
        <dbReference type="ARBA" id="ARBA00008791"/>
    </source>
</evidence>
<dbReference type="Gene3D" id="3.40.50.620">
    <property type="entry name" value="HUPs"/>
    <property type="match status" value="1"/>
</dbReference>
<proteinExistence type="inferred from homology"/>
<accession>A0A7X0TZX4</accession>
<evidence type="ECO:0000313" key="4">
    <source>
        <dbReference type="Proteomes" id="UP000565579"/>
    </source>
</evidence>
<keyword evidence="4" id="KW-1185">Reference proteome</keyword>
<dbReference type="InterPro" id="IPR006015">
    <property type="entry name" value="Universal_stress_UspA"/>
</dbReference>
<dbReference type="PRINTS" id="PR01438">
    <property type="entry name" value="UNVRSLSTRESS"/>
</dbReference>
<evidence type="ECO:0000259" key="2">
    <source>
        <dbReference type="Pfam" id="PF00582"/>
    </source>
</evidence>
<dbReference type="InterPro" id="IPR006016">
    <property type="entry name" value="UspA"/>
</dbReference>
<protein>
    <submittedName>
        <fullName evidence="3">Nucleotide-binding universal stress UspA family protein</fullName>
    </submittedName>
</protein>
<comment type="similarity">
    <text evidence="1">Belongs to the universal stress protein A family.</text>
</comment>
<dbReference type="EMBL" id="JACHMI010000001">
    <property type="protein sequence ID" value="MBB6550157.1"/>
    <property type="molecule type" value="Genomic_DNA"/>
</dbReference>
<name>A0A7X0TZX4_9ACTN</name>
<gene>
    <name evidence="3" type="ORF">HD593_004952</name>
</gene>
<dbReference type="Pfam" id="PF00582">
    <property type="entry name" value="Usp"/>
    <property type="match status" value="1"/>
</dbReference>